<keyword evidence="1" id="KW-0472">Membrane</keyword>
<name>A0A1F7FAL8_UNCRA</name>
<keyword evidence="1" id="KW-1133">Transmembrane helix</keyword>
<dbReference type="AlphaFoldDB" id="A0A1F7FAL8"/>
<evidence type="ECO:0000313" key="3">
    <source>
        <dbReference type="Proteomes" id="UP000179243"/>
    </source>
</evidence>
<sequence>MIGGQFYNSDRRTSNYLGGSWYPVSAGIFRFGLFAGLFDGYPKMQNGGGFAALVPVISGEYGRFGANLIIVPTIENRLYGGLSLQLKLKLY</sequence>
<dbReference type="EMBL" id="MFYX01000083">
    <property type="protein sequence ID" value="OGK03729.1"/>
    <property type="molecule type" value="Genomic_DNA"/>
</dbReference>
<accession>A0A1F7FAL8</accession>
<keyword evidence="1" id="KW-0812">Transmembrane</keyword>
<proteinExistence type="predicted"/>
<comment type="caution">
    <text evidence="2">The sequence shown here is derived from an EMBL/GenBank/DDBJ whole genome shotgun (WGS) entry which is preliminary data.</text>
</comment>
<evidence type="ECO:0008006" key="4">
    <source>
        <dbReference type="Google" id="ProtNLM"/>
    </source>
</evidence>
<dbReference type="Proteomes" id="UP000179243">
    <property type="component" value="Unassembled WGS sequence"/>
</dbReference>
<evidence type="ECO:0000313" key="2">
    <source>
        <dbReference type="EMBL" id="OGK03729.1"/>
    </source>
</evidence>
<evidence type="ECO:0000256" key="1">
    <source>
        <dbReference type="SAM" id="Phobius"/>
    </source>
</evidence>
<gene>
    <name evidence="2" type="ORF">A2519_01900</name>
</gene>
<reference evidence="2 3" key="1">
    <citation type="journal article" date="2016" name="Nat. Commun.">
        <title>Thousands of microbial genomes shed light on interconnected biogeochemical processes in an aquifer system.</title>
        <authorList>
            <person name="Anantharaman K."/>
            <person name="Brown C.T."/>
            <person name="Hug L.A."/>
            <person name="Sharon I."/>
            <person name="Castelle C.J."/>
            <person name="Probst A.J."/>
            <person name="Thomas B.C."/>
            <person name="Singh A."/>
            <person name="Wilkins M.J."/>
            <person name="Karaoz U."/>
            <person name="Brodie E.L."/>
            <person name="Williams K.H."/>
            <person name="Hubbard S.S."/>
            <person name="Banfield J.F."/>
        </authorList>
    </citation>
    <scope>NUCLEOTIDE SEQUENCE [LARGE SCALE GENOMIC DNA]</scope>
</reference>
<organism evidence="2 3">
    <name type="scientific">Candidatus Raymondbacteria bacterium RIFOXYD12_FULL_49_13</name>
    <dbReference type="NCBI Taxonomy" id="1817890"/>
    <lineage>
        <taxon>Bacteria</taxon>
        <taxon>Raymondiibacteriota</taxon>
    </lineage>
</organism>
<protein>
    <recommendedName>
        <fullName evidence="4">Bacterial surface antigen (D15) domain-containing protein</fullName>
    </recommendedName>
</protein>
<feature type="transmembrane region" description="Helical" evidence="1">
    <location>
        <begin position="20"/>
        <end position="38"/>
    </location>
</feature>